<dbReference type="AlphaFoldDB" id="A0AAW1NUE0"/>
<proteinExistence type="predicted"/>
<protein>
    <submittedName>
        <fullName evidence="2">Uncharacterized protein</fullName>
    </submittedName>
</protein>
<dbReference type="Gene3D" id="2.115.10.20">
    <property type="entry name" value="Glycosyl hydrolase domain, family 43"/>
    <property type="match status" value="1"/>
</dbReference>
<feature type="compositionally biased region" description="Basic residues" evidence="1">
    <location>
        <begin position="24"/>
        <end position="33"/>
    </location>
</feature>
<name>A0AAW1NUE0_9CHLO</name>
<dbReference type="CDD" id="cd15482">
    <property type="entry name" value="Sialidase_non-viral"/>
    <property type="match status" value="1"/>
</dbReference>
<comment type="caution">
    <text evidence="2">The sequence shown here is derived from an EMBL/GenBank/DDBJ whole genome shotgun (WGS) entry which is preliminary data.</text>
</comment>
<evidence type="ECO:0000256" key="1">
    <source>
        <dbReference type="SAM" id="MobiDB-lite"/>
    </source>
</evidence>
<sequence>MTVHDIVSPPNVCQSETSKQVARIRAKEKRHPSRSFAAPRRKDAATPAKGRFKPIFEPASGRSDTWHHLSTMVSAAPHIQGRKWLNFAAIVVSLLVVKSAFGLVNDVLAPSDISPLAPIFGSNFTDTAADWINLFEAGRLSAVSEHGWNITLTSRDTLQNLVPDPLLPVFNLTPDARIPVLPNIEAPEEDKNISWIAFWSSASSYRTMAGSPFAEAQLKTEPDPMGPVEMPIQAWDDHGRYLNSVFRLNETTMVSFFHAEQLWSPDITPVWKSIGVTYSQDNGVSWSAGEQIITSGPQPATPQFGGAGDHCVIWDPFNKLWLCYYTSGGICLAASNDPEGAPGTWFKWNGTEFTAPGIAPSNASDYPLTSIDDVLGSNPSVHWNTLLQRWVMVYASWPADLFITTSTDGFEWQKPLEIVAPPGDGTSARYPTIISSQGDLVSGKFAKLYYAYQYNATDQTVRDFVVRDVTFVRNNVTNYTSECTSCIEVQSIIPGQD</sequence>
<evidence type="ECO:0000313" key="2">
    <source>
        <dbReference type="EMBL" id="KAK9799398.1"/>
    </source>
</evidence>
<gene>
    <name evidence="2" type="ORF">WJX73_002088</name>
</gene>
<feature type="region of interest" description="Disordered" evidence="1">
    <location>
        <begin position="24"/>
        <end position="48"/>
    </location>
</feature>
<dbReference type="Proteomes" id="UP001465755">
    <property type="component" value="Unassembled WGS sequence"/>
</dbReference>
<accession>A0AAW1NUE0</accession>
<dbReference type="EMBL" id="JALJOQ010000089">
    <property type="protein sequence ID" value="KAK9799398.1"/>
    <property type="molecule type" value="Genomic_DNA"/>
</dbReference>
<dbReference type="SUPFAM" id="SSF75005">
    <property type="entry name" value="Arabinanase/levansucrase/invertase"/>
    <property type="match status" value="2"/>
</dbReference>
<evidence type="ECO:0000313" key="3">
    <source>
        <dbReference type="Proteomes" id="UP001465755"/>
    </source>
</evidence>
<dbReference type="InterPro" id="IPR023296">
    <property type="entry name" value="Glyco_hydro_beta-prop_sf"/>
</dbReference>
<reference evidence="2 3" key="1">
    <citation type="journal article" date="2024" name="Nat. Commun.">
        <title>Phylogenomics reveals the evolutionary origins of lichenization in chlorophyte algae.</title>
        <authorList>
            <person name="Puginier C."/>
            <person name="Libourel C."/>
            <person name="Otte J."/>
            <person name="Skaloud P."/>
            <person name="Haon M."/>
            <person name="Grisel S."/>
            <person name="Petersen M."/>
            <person name="Berrin J.G."/>
            <person name="Delaux P.M."/>
            <person name="Dal Grande F."/>
            <person name="Keller J."/>
        </authorList>
    </citation>
    <scope>NUCLEOTIDE SEQUENCE [LARGE SCALE GENOMIC DNA]</scope>
    <source>
        <strain evidence="2 3">SAG 2036</strain>
    </source>
</reference>
<keyword evidence="3" id="KW-1185">Reference proteome</keyword>
<organism evidence="2 3">
    <name type="scientific">Symbiochloris irregularis</name>
    <dbReference type="NCBI Taxonomy" id="706552"/>
    <lineage>
        <taxon>Eukaryota</taxon>
        <taxon>Viridiplantae</taxon>
        <taxon>Chlorophyta</taxon>
        <taxon>core chlorophytes</taxon>
        <taxon>Trebouxiophyceae</taxon>
        <taxon>Trebouxiales</taxon>
        <taxon>Trebouxiaceae</taxon>
        <taxon>Symbiochloris</taxon>
    </lineage>
</organism>